<dbReference type="InterPro" id="IPR011991">
    <property type="entry name" value="ArsR-like_HTH"/>
</dbReference>
<dbReference type="EMBL" id="CP042906">
    <property type="protein sequence ID" value="QEX17952.1"/>
    <property type="molecule type" value="Genomic_DNA"/>
</dbReference>
<keyword evidence="2" id="KW-1185">Reference proteome</keyword>
<evidence type="ECO:0000313" key="2">
    <source>
        <dbReference type="Proteomes" id="UP000326202"/>
    </source>
</evidence>
<protein>
    <recommendedName>
        <fullName evidence="3">Transcriptional regulator</fullName>
    </recommendedName>
</protein>
<dbReference type="CDD" id="cd00090">
    <property type="entry name" value="HTH_ARSR"/>
    <property type="match status" value="1"/>
</dbReference>
<reference evidence="1 2" key="1">
    <citation type="submission" date="2019-08" db="EMBL/GenBank/DDBJ databases">
        <title>Hyperibacter terrae gen. nov., sp. nov. and Hyperibacter viscosus sp. nov., two new members in the family Rhodospirillaceae isolated from the rhizosphere of Hypericum perforatum.</title>
        <authorList>
            <person name="Noviana Z."/>
        </authorList>
    </citation>
    <scope>NUCLEOTIDE SEQUENCE [LARGE SCALE GENOMIC DNA]</scope>
    <source>
        <strain evidence="1 2">R5913</strain>
    </source>
</reference>
<dbReference type="RefSeq" id="WP_263641892.1">
    <property type="nucleotide sequence ID" value="NZ_CP042906.1"/>
</dbReference>
<sequence length="101" mass="10787">MNVFRTLVRAHPQGIPAGEIAAACGVPHNTMSSHLAILTRAGLARSERQGRIVLYRADLDGFRGLVGFLTRDCCGGRPEICAPLLEPLIDSCACPPEKSCV</sequence>
<evidence type="ECO:0008006" key="3">
    <source>
        <dbReference type="Google" id="ProtNLM"/>
    </source>
</evidence>
<proteinExistence type="predicted"/>
<organism evidence="1 2">
    <name type="scientific">Hypericibacter terrae</name>
    <dbReference type="NCBI Taxonomy" id="2602015"/>
    <lineage>
        <taxon>Bacteria</taxon>
        <taxon>Pseudomonadati</taxon>
        <taxon>Pseudomonadota</taxon>
        <taxon>Alphaproteobacteria</taxon>
        <taxon>Rhodospirillales</taxon>
        <taxon>Dongiaceae</taxon>
        <taxon>Hypericibacter</taxon>
    </lineage>
</organism>
<dbReference type="AlphaFoldDB" id="A0A5J6MK38"/>
<dbReference type="Pfam" id="PF12840">
    <property type="entry name" value="HTH_20"/>
    <property type="match status" value="1"/>
</dbReference>
<dbReference type="InterPro" id="IPR036388">
    <property type="entry name" value="WH-like_DNA-bd_sf"/>
</dbReference>
<gene>
    <name evidence="1" type="ORF">FRZ44_32560</name>
</gene>
<dbReference type="GO" id="GO:0006355">
    <property type="term" value="P:regulation of DNA-templated transcription"/>
    <property type="evidence" value="ECO:0007669"/>
    <property type="project" value="UniProtKB-ARBA"/>
</dbReference>
<dbReference type="Gene3D" id="1.10.10.10">
    <property type="entry name" value="Winged helix-like DNA-binding domain superfamily/Winged helix DNA-binding domain"/>
    <property type="match status" value="1"/>
</dbReference>
<accession>A0A5J6MK38</accession>
<dbReference type="SUPFAM" id="SSF46785">
    <property type="entry name" value="Winged helix' DNA-binding domain"/>
    <property type="match status" value="1"/>
</dbReference>
<name>A0A5J6MK38_9PROT</name>
<evidence type="ECO:0000313" key="1">
    <source>
        <dbReference type="EMBL" id="QEX17952.1"/>
    </source>
</evidence>
<dbReference type="Proteomes" id="UP000326202">
    <property type="component" value="Chromosome"/>
</dbReference>
<dbReference type="KEGG" id="htq:FRZ44_32560"/>
<dbReference type="InterPro" id="IPR036390">
    <property type="entry name" value="WH_DNA-bd_sf"/>
</dbReference>